<organism evidence="1 2">
    <name type="scientific">Brachionus calyciflorus</name>
    <dbReference type="NCBI Taxonomy" id="104777"/>
    <lineage>
        <taxon>Eukaryota</taxon>
        <taxon>Metazoa</taxon>
        <taxon>Spiralia</taxon>
        <taxon>Gnathifera</taxon>
        <taxon>Rotifera</taxon>
        <taxon>Eurotatoria</taxon>
        <taxon>Monogononta</taxon>
        <taxon>Pseudotrocha</taxon>
        <taxon>Ploima</taxon>
        <taxon>Brachionidae</taxon>
        <taxon>Brachionus</taxon>
    </lineage>
</organism>
<comment type="caution">
    <text evidence="1">The sequence shown here is derived from an EMBL/GenBank/DDBJ whole genome shotgun (WGS) entry which is preliminary data.</text>
</comment>
<evidence type="ECO:0000313" key="1">
    <source>
        <dbReference type="EMBL" id="CAF0943141.1"/>
    </source>
</evidence>
<protein>
    <submittedName>
        <fullName evidence="1">Uncharacterized protein</fullName>
    </submittedName>
</protein>
<sequence length="164" mass="18963">MLTQETPERGLRDHLESFTVSPDLTRGWFDSDQIGYNWADRRNYDVIANSGKGLNFLDFDTFSRQTSSPYMQSEQQQTVPLSILNENKFNTWSTNPTNHFASTWCPDDATREMKTTVNPFKACNMVVNKKSDYDDRSLRNQDFIAVTPVSRNIMSDLRESEART</sequence>
<name>A0A814CLZ0_9BILA</name>
<reference evidence="1" key="1">
    <citation type="submission" date="2021-02" db="EMBL/GenBank/DDBJ databases">
        <authorList>
            <person name="Nowell W R."/>
        </authorList>
    </citation>
    <scope>NUCLEOTIDE SEQUENCE</scope>
    <source>
        <strain evidence="1">Ploen Becks lab</strain>
    </source>
</reference>
<keyword evidence="2" id="KW-1185">Reference proteome</keyword>
<proteinExistence type="predicted"/>
<gene>
    <name evidence="1" type="ORF">OXX778_LOCUS13533</name>
</gene>
<accession>A0A814CLZ0</accession>
<dbReference type="Proteomes" id="UP000663879">
    <property type="component" value="Unassembled WGS sequence"/>
</dbReference>
<evidence type="ECO:0000313" key="2">
    <source>
        <dbReference type="Proteomes" id="UP000663879"/>
    </source>
</evidence>
<dbReference type="EMBL" id="CAJNOC010002619">
    <property type="protein sequence ID" value="CAF0943141.1"/>
    <property type="molecule type" value="Genomic_DNA"/>
</dbReference>
<dbReference type="AlphaFoldDB" id="A0A814CLZ0"/>